<dbReference type="SUPFAM" id="SSF56112">
    <property type="entry name" value="Protein kinase-like (PK-like)"/>
    <property type="match status" value="1"/>
</dbReference>
<dbReference type="Gene3D" id="3.30.10.20">
    <property type="match status" value="1"/>
</dbReference>
<evidence type="ECO:0000313" key="5">
    <source>
        <dbReference type="EMBL" id="NYH84185.1"/>
    </source>
</evidence>
<dbReference type="STRING" id="504797.SAMN05421678_11785"/>
<dbReference type="PROSITE" id="PS50011">
    <property type="entry name" value="PROTEIN_KINASE_DOM"/>
    <property type="match status" value="1"/>
</dbReference>
<dbReference type="GO" id="GO:0004674">
    <property type="term" value="F:protein serine/threonine kinase activity"/>
    <property type="evidence" value="ECO:0007669"/>
    <property type="project" value="UniProtKB-KW"/>
</dbReference>
<keyword evidence="2" id="KW-0812">Transmembrane</keyword>
<reference evidence="5 8" key="2">
    <citation type="submission" date="2020-07" db="EMBL/GenBank/DDBJ databases">
        <title>Sequencing the genomes of 1000 actinobacteria strains.</title>
        <authorList>
            <person name="Klenk H.-P."/>
        </authorList>
    </citation>
    <scope>NUCLEOTIDE SEQUENCE [LARGE SCALE GENOMIC DNA]</scope>
    <source>
        <strain evidence="5 8">DSM 45117</strain>
    </source>
</reference>
<keyword evidence="8" id="KW-1185">Reference proteome</keyword>
<sequence>MDARADVYAVGIMLYEMLTGARPFQDGSAVQVAHSHLHQDVPPPSQTMPSVPADLDALVEWATNRDRELRPVDAQVLLDEVTHVRSSMARSADALEATSALMAGAATGPSGTGRSRGHRRLGTALALVSVAAVTAAVVWWLGATGQVGQVPEVAGTPHNDASRVETTGPTTTPRPPAAIAPPEATRTVAEPGTVAVPDVRRLGTDEARMALSDAGFEVEIRKNRPYVGGNIVVRQSPAAGRFVKPGSKVVIVIA</sequence>
<dbReference type="SUPFAM" id="SSF54184">
    <property type="entry name" value="Penicillin-binding protein 2x (pbp-2x), c-terminal domain"/>
    <property type="match status" value="1"/>
</dbReference>
<dbReference type="Proteomes" id="UP000533017">
    <property type="component" value="Unassembled WGS sequence"/>
</dbReference>
<dbReference type="EMBL" id="JACBZA010000001">
    <property type="protein sequence ID" value="NYH84185.1"/>
    <property type="molecule type" value="Genomic_DNA"/>
</dbReference>
<gene>
    <name evidence="5" type="ORF">FHR37_003036</name>
    <name evidence="6" type="ORF">SAMN05421678_11785</name>
</gene>
<dbReference type="EC" id="2.7.11.1" evidence="5"/>
<dbReference type="AlphaFoldDB" id="A0A1I2ZUS3"/>
<dbReference type="EMBL" id="FOOI01000017">
    <property type="protein sequence ID" value="SFH41662.1"/>
    <property type="molecule type" value="Genomic_DNA"/>
</dbReference>
<accession>A0A1I2ZUS3</accession>
<feature type="domain" description="Protein kinase" evidence="3">
    <location>
        <begin position="1"/>
        <end position="82"/>
    </location>
</feature>
<evidence type="ECO:0000313" key="6">
    <source>
        <dbReference type="EMBL" id="SFH41662.1"/>
    </source>
</evidence>
<dbReference type="SMART" id="SM00740">
    <property type="entry name" value="PASTA"/>
    <property type="match status" value="1"/>
</dbReference>
<dbReference type="InterPro" id="IPR011009">
    <property type="entry name" value="Kinase-like_dom_sf"/>
</dbReference>
<proteinExistence type="predicted"/>
<organism evidence="6 7">
    <name type="scientific">Actinopolymorpha cephalotaxi</name>
    <dbReference type="NCBI Taxonomy" id="504797"/>
    <lineage>
        <taxon>Bacteria</taxon>
        <taxon>Bacillati</taxon>
        <taxon>Actinomycetota</taxon>
        <taxon>Actinomycetes</taxon>
        <taxon>Propionibacteriales</taxon>
        <taxon>Actinopolymorphaceae</taxon>
        <taxon>Actinopolymorpha</taxon>
    </lineage>
</organism>
<dbReference type="Gene3D" id="1.10.510.10">
    <property type="entry name" value="Transferase(Phosphotransferase) domain 1"/>
    <property type="match status" value="1"/>
</dbReference>
<keyword evidence="5" id="KW-0808">Transferase</keyword>
<feature type="transmembrane region" description="Helical" evidence="2">
    <location>
        <begin position="124"/>
        <end position="142"/>
    </location>
</feature>
<dbReference type="GO" id="GO:0005524">
    <property type="term" value="F:ATP binding"/>
    <property type="evidence" value="ECO:0007669"/>
    <property type="project" value="InterPro"/>
</dbReference>
<dbReference type="Proteomes" id="UP000199052">
    <property type="component" value="Unassembled WGS sequence"/>
</dbReference>
<evidence type="ECO:0000256" key="2">
    <source>
        <dbReference type="SAM" id="Phobius"/>
    </source>
</evidence>
<feature type="domain" description="PASTA" evidence="4">
    <location>
        <begin position="190"/>
        <end position="254"/>
    </location>
</feature>
<evidence type="ECO:0000259" key="4">
    <source>
        <dbReference type="PROSITE" id="PS51178"/>
    </source>
</evidence>
<dbReference type="InterPro" id="IPR000719">
    <property type="entry name" value="Prot_kinase_dom"/>
</dbReference>
<evidence type="ECO:0000313" key="8">
    <source>
        <dbReference type="Proteomes" id="UP000533017"/>
    </source>
</evidence>
<dbReference type="InterPro" id="IPR005543">
    <property type="entry name" value="PASTA_dom"/>
</dbReference>
<dbReference type="PROSITE" id="PS51178">
    <property type="entry name" value="PASTA"/>
    <property type="match status" value="1"/>
</dbReference>
<protein>
    <submittedName>
        <fullName evidence="5 6">Serine/threonine-protein kinase</fullName>
        <ecNumber evidence="5">2.7.11.1</ecNumber>
    </submittedName>
</protein>
<name>A0A1I2ZUS3_9ACTN</name>
<evidence type="ECO:0000259" key="3">
    <source>
        <dbReference type="PROSITE" id="PS50011"/>
    </source>
</evidence>
<keyword evidence="6" id="KW-0418">Kinase</keyword>
<keyword evidence="2" id="KW-1133">Transmembrane helix</keyword>
<evidence type="ECO:0000256" key="1">
    <source>
        <dbReference type="SAM" id="MobiDB-lite"/>
    </source>
</evidence>
<dbReference type="Pfam" id="PF03793">
    <property type="entry name" value="PASTA"/>
    <property type="match status" value="1"/>
</dbReference>
<keyword evidence="6" id="KW-0723">Serine/threonine-protein kinase</keyword>
<reference evidence="6 7" key="1">
    <citation type="submission" date="2016-10" db="EMBL/GenBank/DDBJ databases">
        <authorList>
            <person name="de Groot N.N."/>
        </authorList>
    </citation>
    <scope>NUCLEOTIDE SEQUENCE [LARGE SCALE GENOMIC DNA]</scope>
    <source>
        <strain evidence="6 7">CPCC 202808</strain>
    </source>
</reference>
<keyword evidence="2" id="KW-0472">Membrane</keyword>
<evidence type="ECO:0000313" key="7">
    <source>
        <dbReference type="Proteomes" id="UP000199052"/>
    </source>
</evidence>
<dbReference type="CDD" id="cd06577">
    <property type="entry name" value="PASTA_pknB"/>
    <property type="match status" value="1"/>
</dbReference>
<feature type="region of interest" description="Disordered" evidence="1">
    <location>
        <begin position="152"/>
        <end position="177"/>
    </location>
</feature>